<dbReference type="Proteomes" id="UP000668060">
    <property type="component" value="Unassembled WGS sequence"/>
</dbReference>
<sequence>MKFELKTENKDYEKSFSNFFKTVSVIIFIVIFCDIALKLGTISRDYQIESSCKLLSVEKSKSNFKRISRLSNLKSKQNIWDFCREIIK</sequence>
<gene>
    <name evidence="2" type="ORF">JJ842_00190</name>
</gene>
<evidence type="ECO:0000313" key="3">
    <source>
        <dbReference type="Proteomes" id="UP000668060"/>
    </source>
</evidence>
<keyword evidence="1" id="KW-0472">Membrane</keyword>
<accession>A0A9D9BTG4</accession>
<dbReference type="AlphaFoldDB" id="A0A9D9BTG4"/>
<name>A0A9D9BTG4_PROMR</name>
<dbReference type="EMBL" id="JAEPLN010000001">
    <property type="protein sequence ID" value="MBO6970331.1"/>
    <property type="molecule type" value="Genomic_DNA"/>
</dbReference>
<comment type="caution">
    <text evidence="2">The sequence shown here is derived from an EMBL/GenBank/DDBJ whole genome shotgun (WGS) entry which is preliminary data.</text>
</comment>
<proteinExistence type="predicted"/>
<keyword evidence="1" id="KW-0812">Transmembrane</keyword>
<organism evidence="2 3">
    <name type="scientific">Prochlorococcus marinus CUG1433</name>
    <dbReference type="NCBI Taxonomy" id="2774506"/>
    <lineage>
        <taxon>Bacteria</taxon>
        <taxon>Bacillati</taxon>
        <taxon>Cyanobacteriota</taxon>
        <taxon>Cyanophyceae</taxon>
        <taxon>Synechococcales</taxon>
        <taxon>Prochlorococcaceae</taxon>
        <taxon>Prochlorococcus</taxon>
    </lineage>
</organism>
<reference evidence="2" key="1">
    <citation type="journal article" date="2021" name="Front. Mar. Sci.">
        <title>Genomes of Diverse Isolates of Prochlorococcus High-Light-Adapted Clade II in the Western Pacific Ocean.</title>
        <authorList>
            <person name="Yan W."/>
            <person name="Feng X."/>
            <person name="Zhang W."/>
            <person name="Nawaz M.Z."/>
            <person name="Luo T."/>
            <person name="Zhang R."/>
            <person name="Jiao N."/>
        </authorList>
    </citation>
    <scope>NUCLEOTIDE SEQUENCE</scope>
    <source>
        <strain evidence="2">CUG1433</strain>
    </source>
</reference>
<keyword evidence="1" id="KW-1133">Transmembrane helix</keyword>
<feature type="transmembrane region" description="Helical" evidence="1">
    <location>
        <begin position="20"/>
        <end position="37"/>
    </location>
</feature>
<evidence type="ECO:0000256" key="1">
    <source>
        <dbReference type="SAM" id="Phobius"/>
    </source>
</evidence>
<protein>
    <submittedName>
        <fullName evidence="2">Uncharacterized protein</fullName>
    </submittedName>
</protein>
<evidence type="ECO:0000313" key="2">
    <source>
        <dbReference type="EMBL" id="MBO6970331.1"/>
    </source>
</evidence>